<dbReference type="SUPFAM" id="SSF51338">
    <property type="entry name" value="Composite domain of metallo-dependent hydrolases"/>
    <property type="match status" value="1"/>
</dbReference>
<dbReference type="PROSITE" id="PS51257">
    <property type="entry name" value="PROKAR_LIPOPROTEIN"/>
    <property type="match status" value="1"/>
</dbReference>
<feature type="domain" description="Amidohydrolase 3" evidence="1">
    <location>
        <begin position="78"/>
        <end position="553"/>
    </location>
</feature>
<dbReference type="PANTHER" id="PTHR22642">
    <property type="entry name" value="IMIDAZOLONEPROPIONASE"/>
    <property type="match status" value="1"/>
</dbReference>
<proteinExistence type="predicted"/>
<dbReference type="InterPro" id="IPR033932">
    <property type="entry name" value="YtcJ-like"/>
</dbReference>
<organism evidence="2 3">
    <name type="scientific">Belliella calami</name>
    <dbReference type="NCBI Taxonomy" id="2923436"/>
    <lineage>
        <taxon>Bacteria</taxon>
        <taxon>Pseudomonadati</taxon>
        <taxon>Bacteroidota</taxon>
        <taxon>Cytophagia</taxon>
        <taxon>Cytophagales</taxon>
        <taxon>Cyclobacteriaceae</taxon>
        <taxon>Belliella</taxon>
    </lineage>
</organism>
<dbReference type="InterPro" id="IPR013108">
    <property type="entry name" value="Amidohydro_3"/>
</dbReference>
<dbReference type="CDD" id="cd01300">
    <property type="entry name" value="YtcJ_like"/>
    <property type="match status" value="1"/>
</dbReference>
<gene>
    <name evidence="2" type="ORF">MM236_16785</name>
</gene>
<dbReference type="InterPro" id="IPR032466">
    <property type="entry name" value="Metal_Hydrolase"/>
</dbReference>
<accession>A0ABS9USQ7</accession>
<keyword evidence="3" id="KW-1185">Reference proteome</keyword>
<dbReference type="InterPro" id="IPR011059">
    <property type="entry name" value="Metal-dep_hydrolase_composite"/>
</dbReference>
<dbReference type="Gene3D" id="3.20.20.140">
    <property type="entry name" value="Metal-dependent hydrolases"/>
    <property type="match status" value="1"/>
</dbReference>
<evidence type="ECO:0000259" key="1">
    <source>
        <dbReference type="Pfam" id="PF07969"/>
    </source>
</evidence>
<dbReference type="Gene3D" id="2.30.40.10">
    <property type="entry name" value="Urease, subunit C, domain 1"/>
    <property type="match status" value="1"/>
</dbReference>
<dbReference type="PANTHER" id="PTHR22642:SF2">
    <property type="entry name" value="PROTEIN LONG AFTER FAR-RED 3"/>
    <property type="match status" value="1"/>
</dbReference>
<evidence type="ECO:0000313" key="2">
    <source>
        <dbReference type="EMBL" id="MCH7399656.1"/>
    </source>
</evidence>
<dbReference type="Gene3D" id="3.10.310.70">
    <property type="match status" value="1"/>
</dbReference>
<dbReference type="EMBL" id="JAKZGS010000018">
    <property type="protein sequence ID" value="MCH7399656.1"/>
    <property type="molecule type" value="Genomic_DNA"/>
</dbReference>
<comment type="caution">
    <text evidence="2">The sequence shown here is derived from an EMBL/GenBank/DDBJ whole genome shotgun (WGS) entry which is preliminary data.</text>
</comment>
<dbReference type="SUPFAM" id="SSF51556">
    <property type="entry name" value="Metallo-dependent hydrolases"/>
    <property type="match status" value="1"/>
</dbReference>
<name>A0ABS9USQ7_9BACT</name>
<dbReference type="RefSeq" id="WP_241276152.1">
    <property type="nucleotide sequence ID" value="NZ_JAKZGS010000018.1"/>
</dbReference>
<protein>
    <submittedName>
        <fullName evidence="2">Amidohydrolase</fullName>
    </submittedName>
</protein>
<dbReference type="Proteomes" id="UP001165488">
    <property type="component" value="Unassembled WGS sequence"/>
</dbReference>
<evidence type="ECO:0000313" key="3">
    <source>
        <dbReference type="Proteomes" id="UP001165488"/>
    </source>
</evidence>
<sequence>MKISIIKSKIKTLITVTVSCLLFSCRTEEKVTLYFNAEVITMSENGRVVGAMAVQSGVIVGVGSYEVLKSQFPRATQVDLEGKTVVPGIVDSHVHAHEFGQQTLKANLEGTTTVDEMVDRLRAFFPNPAKGEWLLGFGWDEGEWASMGYPDRAALDLAFPDNPVKLQALHGFAGFYNGKALEIAGIDSRTPEPEVGAIIRRENGEPTGVLETSAQQLVNRFVPEETVEDAKRAILSGLEKLKSKGITAVHEAGMTKISLQAYQELDTANLLPIRVYGMLNGNDDEMMEEWFEKGPEMDLERKFLVKGIKVFYDGSLGSRTALLFAPYADNPKAARMTERISISKIKDLAFRATEKEFQLAIHAIGDLGNDRILDVYKEAIHSKPFDHRWRLEHAQVVYENFYSRASELGVWVSMQSSHAVGDRNWAEDRLGPTRIKHAYAWRNMLDHKVPFILNSDMPGEPWEPMQTLYFGVTRMDLEDNPPTGWYATQALTAEEALRAMTLDGAKSAFMEEMTGSLEVGKFADFLILSDNPLKVEPSKIKEIQVERIIVQGK</sequence>
<dbReference type="Pfam" id="PF07969">
    <property type="entry name" value="Amidohydro_3"/>
    <property type="match status" value="1"/>
</dbReference>
<reference evidence="2" key="1">
    <citation type="submission" date="2022-03" db="EMBL/GenBank/DDBJ databases">
        <title>De novo assembled genomes of Belliella spp. (Cyclobacteriaceae) strains.</title>
        <authorList>
            <person name="Szabo A."/>
            <person name="Korponai K."/>
            <person name="Felfoldi T."/>
        </authorList>
    </citation>
    <scope>NUCLEOTIDE SEQUENCE</scope>
    <source>
        <strain evidence="2">DSM 107340</strain>
    </source>
</reference>